<dbReference type="GO" id="GO:0032259">
    <property type="term" value="P:methylation"/>
    <property type="evidence" value="ECO:0007669"/>
    <property type="project" value="UniProtKB-KW"/>
</dbReference>
<dbReference type="Gene3D" id="3.40.50.150">
    <property type="entry name" value="Vaccinia Virus protein VP39"/>
    <property type="match status" value="1"/>
</dbReference>
<dbReference type="Gene3D" id="2.30.30.490">
    <property type="match status" value="2"/>
</dbReference>
<evidence type="ECO:0000256" key="9">
    <source>
        <dbReference type="ARBA" id="ARBA00023242"/>
    </source>
</evidence>
<feature type="region of interest" description="Disordered" evidence="12">
    <location>
        <begin position="97"/>
        <end position="117"/>
    </location>
</feature>
<keyword evidence="9" id="KW-0539">Nucleus</keyword>
<dbReference type="PANTHER" id="PTHR10629:SF52">
    <property type="entry name" value="DNA (CYTOSINE-5)-METHYLTRANSFERASE 1"/>
    <property type="match status" value="1"/>
</dbReference>
<dbReference type="PRINTS" id="PR00105">
    <property type="entry name" value="C5METTRFRASE"/>
</dbReference>
<dbReference type="PROSITE" id="PS51679">
    <property type="entry name" value="SAM_MT_C5"/>
    <property type="match status" value="1"/>
</dbReference>
<dbReference type="Pfam" id="PF12047">
    <property type="entry name" value="DNMT1-RFD"/>
    <property type="match status" value="1"/>
</dbReference>
<dbReference type="GO" id="GO:0044027">
    <property type="term" value="P:negative regulation of gene expression via chromosomal CpG island methylation"/>
    <property type="evidence" value="ECO:0007669"/>
    <property type="project" value="TreeGrafter"/>
</dbReference>
<feature type="region of interest" description="Disordered" evidence="12">
    <location>
        <begin position="343"/>
        <end position="365"/>
    </location>
</feature>
<dbReference type="InterPro" id="IPR001025">
    <property type="entry name" value="BAH_dom"/>
</dbReference>
<feature type="non-terminal residue" evidence="15">
    <location>
        <position position="1"/>
    </location>
</feature>
<dbReference type="InterPro" id="IPR010506">
    <property type="entry name" value="DMAP1-bd"/>
</dbReference>
<protein>
    <recommendedName>
        <fullName evidence="3">DNA (cytosine-5)-methyltransferase 1</fullName>
        <ecNumber evidence="2">2.1.1.37</ecNumber>
    </recommendedName>
</protein>
<dbReference type="GO" id="GO:0003886">
    <property type="term" value="F:DNA (cytosine-5-)-methyltransferase activity"/>
    <property type="evidence" value="ECO:0007669"/>
    <property type="project" value="UniProtKB-EC"/>
</dbReference>
<evidence type="ECO:0000256" key="1">
    <source>
        <dbReference type="ARBA" id="ARBA00004123"/>
    </source>
</evidence>
<keyword evidence="6 11" id="KW-0949">S-adenosyl-L-methionine</keyword>
<evidence type="ECO:0000256" key="6">
    <source>
        <dbReference type="ARBA" id="ARBA00022691"/>
    </source>
</evidence>
<dbReference type="Pfam" id="PF01426">
    <property type="entry name" value="BAH"/>
    <property type="match status" value="2"/>
</dbReference>
<accession>A0A212D0M7</accession>
<dbReference type="InterPro" id="IPR031303">
    <property type="entry name" value="C5_meth_CS"/>
</dbReference>
<evidence type="ECO:0000256" key="7">
    <source>
        <dbReference type="ARBA" id="ARBA00022737"/>
    </source>
</evidence>
<feature type="compositionally biased region" description="Basic residues" evidence="12">
    <location>
        <begin position="748"/>
        <end position="758"/>
    </location>
</feature>
<dbReference type="PROSITE" id="PS51912">
    <property type="entry name" value="DMAP1_BIND"/>
    <property type="match status" value="1"/>
</dbReference>
<comment type="subcellular location">
    <subcellularLocation>
        <location evidence="1">Nucleus</location>
    </subcellularLocation>
</comment>
<dbReference type="SMART" id="SM00439">
    <property type="entry name" value="BAH"/>
    <property type="match status" value="2"/>
</dbReference>
<dbReference type="Pfam" id="PF00145">
    <property type="entry name" value="DNA_methylase"/>
    <property type="match status" value="1"/>
</dbReference>
<keyword evidence="7" id="KW-0677">Repeat</keyword>
<keyword evidence="8" id="KW-0238">DNA-binding</keyword>
<dbReference type="OrthoDB" id="5376140at2759"/>
<dbReference type="AlphaFoldDB" id="A0A212D0M7"/>
<organism evidence="15 16">
    <name type="scientific">Cervus elaphus hippelaphus</name>
    <name type="common">European red deer</name>
    <dbReference type="NCBI Taxonomy" id="46360"/>
    <lineage>
        <taxon>Eukaryota</taxon>
        <taxon>Metazoa</taxon>
        <taxon>Chordata</taxon>
        <taxon>Craniata</taxon>
        <taxon>Vertebrata</taxon>
        <taxon>Euteleostomi</taxon>
        <taxon>Mammalia</taxon>
        <taxon>Eutheria</taxon>
        <taxon>Laurasiatheria</taxon>
        <taxon>Artiodactyla</taxon>
        <taxon>Ruminantia</taxon>
        <taxon>Pecora</taxon>
        <taxon>Cervidae</taxon>
        <taxon>Cervinae</taxon>
        <taxon>Cervus</taxon>
    </lineage>
</organism>
<keyword evidence="16" id="KW-1185">Reference proteome</keyword>
<evidence type="ECO:0000259" key="13">
    <source>
        <dbReference type="PROSITE" id="PS51038"/>
    </source>
</evidence>
<evidence type="ECO:0000256" key="5">
    <source>
        <dbReference type="ARBA" id="ARBA00022679"/>
    </source>
</evidence>
<dbReference type="FunFam" id="2.30.30.490:FF:000006">
    <property type="entry name" value="DNA (cytosine-5)-methyltransferase"/>
    <property type="match status" value="1"/>
</dbReference>
<comment type="caution">
    <text evidence="15">The sequence shown here is derived from an EMBL/GenBank/DDBJ whole genome shotgun (WGS) entry which is preliminary data.</text>
</comment>
<feature type="compositionally biased region" description="Basic and acidic residues" evidence="12">
    <location>
        <begin position="142"/>
        <end position="158"/>
    </location>
</feature>
<evidence type="ECO:0000256" key="11">
    <source>
        <dbReference type="PROSITE-ProRule" id="PRU01016"/>
    </source>
</evidence>
<dbReference type="FunFam" id="3.90.120.10:FF:000001">
    <property type="entry name" value="DNA (cytosine-5)-methyltransferase"/>
    <property type="match status" value="1"/>
</dbReference>
<evidence type="ECO:0000256" key="3">
    <source>
        <dbReference type="ARBA" id="ARBA00020876"/>
    </source>
</evidence>
<dbReference type="GO" id="GO:0003682">
    <property type="term" value="F:chromatin binding"/>
    <property type="evidence" value="ECO:0007669"/>
    <property type="project" value="InterPro"/>
</dbReference>
<feature type="region of interest" description="Disordered" evidence="12">
    <location>
        <begin position="141"/>
        <end position="215"/>
    </location>
</feature>
<dbReference type="EMBL" id="MKHE01000009">
    <property type="protein sequence ID" value="OWK11736.1"/>
    <property type="molecule type" value="Genomic_DNA"/>
</dbReference>
<evidence type="ECO:0000256" key="12">
    <source>
        <dbReference type="SAM" id="MobiDB-lite"/>
    </source>
</evidence>
<feature type="domain" description="DMAP1-binding" evidence="14">
    <location>
        <begin position="1"/>
        <end position="82"/>
    </location>
</feature>
<reference evidence="15 16" key="1">
    <citation type="journal article" date="2018" name="Mol. Genet. Genomics">
        <title>The red deer Cervus elaphus genome CerEla1.0: sequencing, annotating, genes, and chromosomes.</title>
        <authorList>
            <person name="Bana N.A."/>
            <person name="Nyiri A."/>
            <person name="Nagy J."/>
            <person name="Frank K."/>
            <person name="Nagy T."/>
            <person name="Steger V."/>
            <person name="Schiller M."/>
            <person name="Lakatos P."/>
            <person name="Sugar L."/>
            <person name="Horn P."/>
            <person name="Barta E."/>
            <person name="Orosz L."/>
        </authorList>
    </citation>
    <scope>NUCLEOTIDE SEQUENCE [LARGE SCALE GENOMIC DNA]</scope>
    <source>
        <strain evidence="15">Hungarian</strain>
    </source>
</reference>
<gene>
    <name evidence="15" type="ORF">Celaphus_00003160</name>
</gene>
<dbReference type="CDD" id="cd04760">
    <property type="entry name" value="BAH_Dnmt1_I"/>
    <property type="match status" value="1"/>
</dbReference>
<dbReference type="PIRSF" id="PIRSF037404">
    <property type="entry name" value="DNMT1"/>
    <property type="match status" value="1"/>
</dbReference>
<dbReference type="InterPro" id="IPR043151">
    <property type="entry name" value="BAH_sf"/>
</dbReference>
<name>A0A212D0M7_CEREH</name>
<evidence type="ECO:0000313" key="15">
    <source>
        <dbReference type="EMBL" id="OWK11736.1"/>
    </source>
</evidence>
<dbReference type="Pfam" id="PF06464">
    <property type="entry name" value="DMAP_binding"/>
    <property type="match status" value="1"/>
</dbReference>
<dbReference type="GO" id="GO:0006346">
    <property type="term" value="P:DNA methylation-dependent constitutive heterochromatin formation"/>
    <property type="evidence" value="ECO:0007669"/>
    <property type="project" value="InterPro"/>
</dbReference>
<evidence type="ECO:0000313" key="16">
    <source>
        <dbReference type="Proteomes" id="UP000242450"/>
    </source>
</evidence>
<dbReference type="InterPro" id="IPR018117">
    <property type="entry name" value="C5_DNA_meth_AS"/>
</dbReference>
<keyword evidence="4 11" id="KW-0489">Methyltransferase</keyword>
<feature type="active site" evidence="10 11">
    <location>
        <position position="864"/>
    </location>
</feature>
<proteinExistence type="inferred from homology"/>
<dbReference type="InterPro" id="IPR022702">
    <property type="entry name" value="Cytosine_MeTrfase1_RFD"/>
</dbReference>
<evidence type="ECO:0000256" key="10">
    <source>
        <dbReference type="PIRSR" id="PIRSR037404-1"/>
    </source>
</evidence>
<dbReference type="SMART" id="SM01137">
    <property type="entry name" value="DMAP_binding"/>
    <property type="match status" value="1"/>
</dbReference>
<dbReference type="FunFam" id="2.30.30.490:FF:000004">
    <property type="entry name" value="DNA (cytosine-5)-methyltransferase"/>
    <property type="match status" value="1"/>
</dbReference>
<evidence type="ECO:0000256" key="8">
    <source>
        <dbReference type="ARBA" id="ARBA00023125"/>
    </source>
</evidence>
<feature type="domain" description="BAH" evidence="13">
    <location>
        <begin position="610"/>
        <end position="738"/>
    </location>
</feature>
<dbReference type="EC" id="2.1.1.37" evidence="2"/>
<keyword evidence="5 11" id="KW-0808">Transferase</keyword>
<feature type="compositionally biased region" description="Basic and acidic residues" evidence="12">
    <location>
        <begin position="166"/>
        <end position="192"/>
    </location>
</feature>
<dbReference type="PROSITE" id="PS00094">
    <property type="entry name" value="C5_MTASE_1"/>
    <property type="match status" value="1"/>
</dbReference>
<sequence length="1252" mass="141436">LKDLERDSLTEKECVKEKLNLLHEFLQTEIKNQLCDLETKLHKEELSEEGYLAKVKSLLNKDLSLENGGHAFSREANGCLENGSQTSGENCRVVMAEKGKPSKPVSRLYMPRRSKSDGEAKCKSIQLGWAELTVGFTLCDSPAKRKPEEEPEKVKSDDSVDEEKDQEEKRRRVTSRERTSKQKAQEEPDRDAMPGGAQAEMSEGEDKPDPPKCTECLQYLDDPELRYEQHPPDAVEEIQILTNERLSIFDANESGFESYEDLPQHKLTCFSVYCKRGHLCPIDTGLIEKDVELLFSGSAKPIYEDDPSPEAFAEYILMDPSPEYAPLFSVMQEKIYINDDEEVDDNIPEMPSPKKMHQGKKKKQNKNRISWVGDAVKTDGKKSYYKKVCIDSETLEVGDCVSVIPDDSSKPLYLARVTALWEDGSNGQMFHAHWFCAGTDTVLGATSDPLELFLVDECEDMQLSYIHSKVQVVYKAPSENWALEGGVDPEALMSEDDGKTYFYQLWYDQDYARFESPPKTQPTEDNKYKFCASCARLAEMRQKEIPRVVEQLQDLEGRVLYSVATKNGVQYRVGDGVYLPPEAFTFNIKLSSPVKRPRKEPVDEALYPEHYRKYSDYIKGSNLDAPEPYRIGRIKEIFCSKKSNGRPNETDIKIRVNKFYRPENTHKSTPASYHADINLLYWSDEEAVVDFKAVQGRCTVEYGEDLPECLQDFSAGGPDRFYFLEAYNAKSKSFEDPPNHARSTGNKGKGKGKGKNRTKSQTCEPSELETEIKLPKLRTLDVFSGCGGLSEGFHQAGISETLWAIEMWDPAAQAFRLNNPGSTVFTEDCNVLLKLVMAGEVTNSRGQKLPQKGDVEMLCGGPPCQGFSGMNRFNSRTYSKFKNSLVVSFLSYCDYYRPRYFLLENVRNFVSFKRSMVLKLTLRCLVRMGYQCTFGVLQAGQYGVAQTRRRAIILAAAPGEPLPLFPEPLHVFAPRACQLSVVVDDKKFVSNITRLSSGPFRTITVRDTMSDLPEIRNGASALEISYNGEPQSWFQRQLRGSQYQPILRDHICKDMSALVAARMRHIPLAPGSDWRDLPNIEVRLSDGTLARKLRYNYHDKKNGCSSTGALRGVCSCVEGKPCEPAARQFNTLIPWCLPHTGNRHNHWAGLYGRLEWDGFFSTTVTNPEPMGKQGRVLHPEQHRVVSVRECARSQGFPDTYRLFGNILDKHRQVGNAVPPPLAKAIGLEIKCCMLAKARESASAKIKEEAAKD</sequence>
<evidence type="ECO:0000256" key="2">
    <source>
        <dbReference type="ARBA" id="ARBA00011975"/>
    </source>
</evidence>
<feature type="compositionally biased region" description="Basic residues" evidence="12">
    <location>
        <begin position="354"/>
        <end position="365"/>
    </location>
</feature>
<dbReference type="SUPFAM" id="SSF53335">
    <property type="entry name" value="S-adenosyl-L-methionine-dependent methyltransferases"/>
    <property type="match status" value="1"/>
</dbReference>
<dbReference type="GO" id="GO:0003677">
    <property type="term" value="F:DNA binding"/>
    <property type="evidence" value="ECO:0007669"/>
    <property type="project" value="UniProtKB-KW"/>
</dbReference>
<dbReference type="PANTHER" id="PTHR10629">
    <property type="entry name" value="CYTOSINE-SPECIFIC METHYLTRANSFERASE"/>
    <property type="match status" value="1"/>
</dbReference>
<dbReference type="InterPro" id="IPR029063">
    <property type="entry name" value="SAM-dependent_MTases_sf"/>
</dbReference>
<dbReference type="InterPro" id="IPR050390">
    <property type="entry name" value="C5-Methyltransferase"/>
</dbReference>
<dbReference type="PROSITE" id="PS51038">
    <property type="entry name" value="BAH"/>
    <property type="match status" value="2"/>
</dbReference>
<dbReference type="Gene3D" id="3.90.120.10">
    <property type="entry name" value="DNA Methylase, subunit A, domain 2"/>
    <property type="match status" value="1"/>
</dbReference>
<dbReference type="GO" id="GO:0005634">
    <property type="term" value="C:nucleus"/>
    <property type="evidence" value="ECO:0007669"/>
    <property type="project" value="UniProtKB-SubCell"/>
</dbReference>
<comment type="similarity">
    <text evidence="11">Belongs to the class I-like SAM-binding methyltransferase superfamily. C5-methyltransferase family.</text>
</comment>
<evidence type="ECO:0000259" key="14">
    <source>
        <dbReference type="PROSITE" id="PS51912"/>
    </source>
</evidence>
<feature type="region of interest" description="Disordered" evidence="12">
    <location>
        <begin position="732"/>
        <end position="767"/>
    </location>
</feature>
<dbReference type="InterPro" id="IPR001525">
    <property type="entry name" value="C5_MeTfrase"/>
</dbReference>
<evidence type="ECO:0000256" key="4">
    <source>
        <dbReference type="ARBA" id="ARBA00022603"/>
    </source>
</evidence>
<dbReference type="Proteomes" id="UP000242450">
    <property type="component" value="Chromosome 9"/>
</dbReference>
<dbReference type="FunFam" id="3.40.50.150:FF:000036">
    <property type="entry name" value="DNA (cytosine-5)-methyltransferase"/>
    <property type="match status" value="1"/>
</dbReference>
<feature type="domain" description="BAH" evidence="13">
    <location>
        <begin position="393"/>
        <end position="518"/>
    </location>
</feature>
<dbReference type="CDD" id="cd04711">
    <property type="entry name" value="BAH_Dnmt1_II"/>
    <property type="match status" value="1"/>
</dbReference>
<dbReference type="PROSITE" id="PS00095">
    <property type="entry name" value="C5_MTASE_2"/>
    <property type="match status" value="1"/>
</dbReference>